<organism evidence="1">
    <name type="scientific">marine metagenome</name>
    <dbReference type="NCBI Taxonomy" id="408172"/>
    <lineage>
        <taxon>unclassified sequences</taxon>
        <taxon>metagenomes</taxon>
        <taxon>ecological metagenomes</taxon>
    </lineage>
</organism>
<protein>
    <submittedName>
        <fullName evidence="1">Uncharacterized protein</fullName>
    </submittedName>
</protein>
<proteinExistence type="predicted"/>
<reference evidence="1" key="1">
    <citation type="submission" date="2018-05" db="EMBL/GenBank/DDBJ databases">
        <authorList>
            <person name="Lanie J.A."/>
            <person name="Ng W.-L."/>
            <person name="Kazmierczak K.M."/>
            <person name="Andrzejewski T.M."/>
            <person name="Davidsen T.M."/>
            <person name="Wayne K.J."/>
            <person name="Tettelin H."/>
            <person name="Glass J.I."/>
            <person name="Rusch D."/>
            <person name="Podicherti R."/>
            <person name="Tsui H.-C.T."/>
            <person name="Winkler M.E."/>
        </authorList>
    </citation>
    <scope>NUCLEOTIDE SEQUENCE</scope>
</reference>
<gene>
    <name evidence="1" type="ORF">METZ01_LOCUS462712</name>
</gene>
<sequence length="65" mass="7632">MSPEIGRTMGDPTQCHRLISRMCDNWNTKDADEFYDKLEKIDNEDLQYDVKKAQQDLLARSMGHK</sequence>
<name>A0A383ARU5_9ZZZZ</name>
<dbReference type="AlphaFoldDB" id="A0A383ARU5"/>
<evidence type="ECO:0000313" key="1">
    <source>
        <dbReference type="EMBL" id="SVE09858.1"/>
    </source>
</evidence>
<accession>A0A383ARU5</accession>
<dbReference type="EMBL" id="UINC01193990">
    <property type="protein sequence ID" value="SVE09858.1"/>
    <property type="molecule type" value="Genomic_DNA"/>
</dbReference>